<dbReference type="PANTHER" id="PTHR43591:SF78">
    <property type="entry name" value="SLR0407 PROTEIN"/>
    <property type="match status" value="1"/>
</dbReference>
<organism evidence="2 3">
    <name type="scientific">Kribbella yunnanensis</name>
    <dbReference type="NCBI Taxonomy" id="190194"/>
    <lineage>
        <taxon>Bacteria</taxon>
        <taxon>Bacillati</taxon>
        <taxon>Actinomycetota</taxon>
        <taxon>Actinomycetes</taxon>
        <taxon>Propionibacteriales</taxon>
        <taxon>Kribbellaceae</taxon>
        <taxon>Kribbella</taxon>
    </lineage>
</organism>
<reference evidence="2 3" key="1">
    <citation type="journal article" date="2019" name="Int. J. Syst. Evol. Microbiol.">
        <title>The Global Catalogue of Microorganisms (GCM) 10K type strain sequencing project: providing services to taxonomists for standard genome sequencing and annotation.</title>
        <authorList>
            <consortium name="The Broad Institute Genomics Platform"/>
            <consortium name="The Broad Institute Genome Sequencing Center for Infectious Disease"/>
            <person name="Wu L."/>
            <person name="Ma J."/>
        </authorList>
    </citation>
    <scope>NUCLEOTIDE SEQUENCE [LARGE SCALE GENOMIC DNA]</scope>
    <source>
        <strain evidence="2 3">JCM 14307</strain>
    </source>
</reference>
<dbReference type="EMBL" id="BAAANF010000030">
    <property type="protein sequence ID" value="GAA1718936.1"/>
    <property type="molecule type" value="Genomic_DNA"/>
</dbReference>
<accession>A0ABN2J6G0</accession>
<dbReference type="Proteomes" id="UP001500280">
    <property type="component" value="Unassembled WGS sequence"/>
</dbReference>
<comment type="caution">
    <text evidence="2">The sequence shown here is derived from an EMBL/GenBank/DDBJ whole genome shotgun (WGS) entry which is preliminary data.</text>
</comment>
<dbReference type="Gene3D" id="3.40.50.150">
    <property type="entry name" value="Vaccinia Virus protein VP39"/>
    <property type="match status" value="1"/>
</dbReference>
<dbReference type="InterPro" id="IPR025714">
    <property type="entry name" value="Methyltranfer_dom"/>
</dbReference>
<dbReference type="SUPFAM" id="SSF53335">
    <property type="entry name" value="S-adenosyl-L-methionine-dependent methyltransferases"/>
    <property type="match status" value="1"/>
</dbReference>
<dbReference type="Pfam" id="PF13847">
    <property type="entry name" value="Methyltransf_31"/>
    <property type="match status" value="1"/>
</dbReference>
<gene>
    <name evidence="2" type="ORF">GCM10009745_79820</name>
</gene>
<dbReference type="CDD" id="cd02440">
    <property type="entry name" value="AdoMet_MTases"/>
    <property type="match status" value="1"/>
</dbReference>
<sequence length="267" mass="28414">MGERGGMEDPAGFRAVDTAPGDYFVRFLDARKGVPAEQVVKGVITELLDARAGMAVLDVGSGTGDDLLGIAGVVGIGGRAVGVDVSTAMVAEARRRTAEGVPAEFVVGDATRLDFADACFDRVRAERVLMALADPEAAVREMARVVRPGGVVVLSEVDAATVFVNSSDRELVQAIERGFADDLPTPDAGRRLQRMLLATGLTDVRLETTVLQNTVAFLRFLFGNRVSALADEERATAFWEELEQGEREGWLCSGGVCFTAAGYRTTV</sequence>
<evidence type="ECO:0000259" key="1">
    <source>
        <dbReference type="Pfam" id="PF13847"/>
    </source>
</evidence>
<dbReference type="PANTHER" id="PTHR43591">
    <property type="entry name" value="METHYLTRANSFERASE"/>
    <property type="match status" value="1"/>
</dbReference>
<proteinExistence type="predicted"/>
<dbReference type="InterPro" id="IPR029063">
    <property type="entry name" value="SAM-dependent_MTases_sf"/>
</dbReference>
<protein>
    <recommendedName>
        <fullName evidence="1">Methyltransferase domain-containing protein</fullName>
    </recommendedName>
</protein>
<keyword evidence="3" id="KW-1185">Reference proteome</keyword>
<evidence type="ECO:0000313" key="3">
    <source>
        <dbReference type="Proteomes" id="UP001500280"/>
    </source>
</evidence>
<name>A0ABN2J6G0_9ACTN</name>
<feature type="domain" description="Methyltransferase" evidence="1">
    <location>
        <begin position="52"/>
        <end position="163"/>
    </location>
</feature>
<evidence type="ECO:0000313" key="2">
    <source>
        <dbReference type="EMBL" id="GAA1718936.1"/>
    </source>
</evidence>